<dbReference type="InterPro" id="IPR001138">
    <property type="entry name" value="Zn2Cys6_DnaBD"/>
</dbReference>
<proteinExistence type="predicted"/>
<dbReference type="GO" id="GO:0003677">
    <property type="term" value="F:DNA binding"/>
    <property type="evidence" value="ECO:0007669"/>
    <property type="project" value="UniProtKB-KW"/>
</dbReference>
<feature type="domain" description="Zn(2)-C6 fungal-type" evidence="5">
    <location>
        <begin position="10"/>
        <end position="38"/>
    </location>
</feature>
<dbReference type="EMBL" id="MSFK01000007">
    <property type="protein sequence ID" value="PWY93140.1"/>
    <property type="molecule type" value="Genomic_DNA"/>
</dbReference>
<dbReference type="PANTHER" id="PTHR38111:SF11">
    <property type="entry name" value="TRANSCRIPTION FACTOR DOMAIN-CONTAINING PROTEIN-RELATED"/>
    <property type="match status" value="1"/>
</dbReference>
<protein>
    <recommendedName>
        <fullName evidence="5">Zn(2)-C6 fungal-type domain-containing protein</fullName>
    </recommendedName>
</protein>
<dbReference type="GO" id="GO:0000981">
    <property type="term" value="F:DNA-binding transcription factor activity, RNA polymerase II-specific"/>
    <property type="evidence" value="ECO:0007669"/>
    <property type="project" value="InterPro"/>
</dbReference>
<dbReference type="Pfam" id="PF00172">
    <property type="entry name" value="Zn_clus"/>
    <property type="match status" value="1"/>
</dbReference>
<keyword evidence="3" id="KW-0804">Transcription</keyword>
<dbReference type="RefSeq" id="XP_025469901.1">
    <property type="nucleotide sequence ID" value="XM_025611214.1"/>
</dbReference>
<gene>
    <name evidence="6" type="ORF">BO94DRAFT_532886</name>
</gene>
<sequence>MGGIPYTSSGCATCRKRKIKCDLGKPECAKCIKKGTPCPGYDDRNFLHHTVVSRRARNGETKRPVPQLVGQLKPLALPEQFDMSAEARTQLFATFMDTFFASACLKGKDDSWYLLMARFPTMAGQSELLDRSVIGLASVFLGKTMRDSQLAYHGLEIYNSALNAMARVLKFDDSPSLAVLYSAIVFQTYETMQNSDTVLRNCLTHIQGATAMLNHHGYNHHTDKALIKAIVSRQKWAASMFILNTPYSTEVNGECLILGREESPNDQLFGVIAECIFLRRDLGKIIKLQHRDREHACQALLQGCYKLKKRLHVDWILESTHKLGGKPSPCHREKLTPDPSLLPLDPDLAPYEFESLETAKTYILFCVASIVIHRMIYQTEKLLFRNPDPSYMLYYAREICRTVAYCMQPTTRMSAGQAVLMGLSQASKCYIDCGDKARFLWCQAIYPLIEASGFGIALRMSQVEWKYWNAAGSQSMGSTLLLPEVLQDGIEISTNRG</sequence>
<name>A0A317X9A2_9EURO</name>
<evidence type="ECO:0000256" key="1">
    <source>
        <dbReference type="ARBA" id="ARBA00023015"/>
    </source>
</evidence>
<evidence type="ECO:0000313" key="7">
    <source>
        <dbReference type="Proteomes" id="UP000246702"/>
    </source>
</evidence>
<evidence type="ECO:0000259" key="5">
    <source>
        <dbReference type="PROSITE" id="PS50048"/>
    </source>
</evidence>
<keyword evidence="1" id="KW-0805">Transcription regulation</keyword>
<dbReference type="SMART" id="SM00066">
    <property type="entry name" value="GAL4"/>
    <property type="match status" value="1"/>
</dbReference>
<dbReference type="STRING" id="1450535.A0A317X9A2"/>
<dbReference type="OrthoDB" id="4491390at2759"/>
<dbReference type="Gene3D" id="4.10.240.10">
    <property type="entry name" value="Zn(2)-C6 fungal-type DNA-binding domain"/>
    <property type="match status" value="1"/>
</dbReference>
<dbReference type="AlphaFoldDB" id="A0A317X9A2"/>
<keyword evidence="4" id="KW-0539">Nucleus</keyword>
<dbReference type="CDD" id="cd00067">
    <property type="entry name" value="GAL4"/>
    <property type="match status" value="1"/>
</dbReference>
<dbReference type="SUPFAM" id="SSF57701">
    <property type="entry name" value="Zn2/Cys6 DNA-binding domain"/>
    <property type="match status" value="1"/>
</dbReference>
<evidence type="ECO:0000313" key="6">
    <source>
        <dbReference type="EMBL" id="PWY93140.1"/>
    </source>
</evidence>
<accession>A0A317X9A2</accession>
<reference evidence="6 7" key="1">
    <citation type="submission" date="2016-12" db="EMBL/GenBank/DDBJ databases">
        <title>The genomes of Aspergillus section Nigri reveals drivers in fungal speciation.</title>
        <authorList>
            <consortium name="DOE Joint Genome Institute"/>
            <person name="Vesth T.C."/>
            <person name="Nybo J."/>
            <person name="Theobald S."/>
            <person name="Brandl J."/>
            <person name="Frisvad J.C."/>
            <person name="Nielsen K.F."/>
            <person name="Lyhne E.K."/>
            <person name="Kogle M.E."/>
            <person name="Kuo A."/>
            <person name="Riley R."/>
            <person name="Clum A."/>
            <person name="Nolan M."/>
            <person name="Lipzen A."/>
            <person name="Salamov A."/>
            <person name="Henrissat B."/>
            <person name="Wiebenga A."/>
            <person name="De Vries R.P."/>
            <person name="Grigoriev I.V."/>
            <person name="Mortensen U.H."/>
            <person name="Andersen M.R."/>
            <person name="Baker S.E."/>
        </authorList>
    </citation>
    <scope>NUCLEOTIDE SEQUENCE [LARGE SCALE GENOMIC DNA]</scope>
    <source>
        <strain evidence="6 7">CBS 115572</strain>
    </source>
</reference>
<evidence type="ECO:0000256" key="3">
    <source>
        <dbReference type="ARBA" id="ARBA00023163"/>
    </source>
</evidence>
<dbReference type="PROSITE" id="PS50048">
    <property type="entry name" value="ZN2_CY6_FUNGAL_2"/>
    <property type="match status" value="1"/>
</dbReference>
<dbReference type="GO" id="GO:0009893">
    <property type="term" value="P:positive regulation of metabolic process"/>
    <property type="evidence" value="ECO:0007669"/>
    <property type="project" value="UniProtKB-ARBA"/>
</dbReference>
<dbReference type="InterPro" id="IPR053178">
    <property type="entry name" value="Osmoadaptation_assoc"/>
</dbReference>
<evidence type="ECO:0000256" key="4">
    <source>
        <dbReference type="ARBA" id="ARBA00023242"/>
    </source>
</evidence>
<dbReference type="InterPro" id="IPR036864">
    <property type="entry name" value="Zn2-C6_fun-type_DNA-bd_sf"/>
</dbReference>
<keyword evidence="7" id="KW-1185">Reference proteome</keyword>
<organism evidence="6 7">
    <name type="scientific">Aspergillus sclerotioniger CBS 115572</name>
    <dbReference type="NCBI Taxonomy" id="1450535"/>
    <lineage>
        <taxon>Eukaryota</taxon>
        <taxon>Fungi</taxon>
        <taxon>Dikarya</taxon>
        <taxon>Ascomycota</taxon>
        <taxon>Pezizomycotina</taxon>
        <taxon>Eurotiomycetes</taxon>
        <taxon>Eurotiomycetidae</taxon>
        <taxon>Eurotiales</taxon>
        <taxon>Aspergillaceae</taxon>
        <taxon>Aspergillus</taxon>
        <taxon>Aspergillus subgen. Circumdati</taxon>
    </lineage>
</organism>
<dbReference type="PROSITE" id="PS00463">
    <property type="entry name" value="ZN2_CY6_FUNGAL_1"/>
    <property type="match status" value="1"/>
</dbReference>
<keyword evidence="2" id="KW-0238">DNA-binding</keyword>
<dbReference type="PANTHER" id="PTHR38111">
    <property type="entry name" value="ZN(2)-C6 FUNGAL-TYPE DOMAIN-CONTAINING PROTEIN-RELATED"/>
    <property type="match status" value="1"/>
</dbReference>
<dbReference type="GeneID" id="37113357"/>
<comment type="caution">
    <text evidence="6">The sequence shown here is derived from an EMBL/GenBank/DDBJ whole genome shotgun (WGS) entry which is preliminary data.</text>
</comment>
<dbReference type="Proteomes" id="UP000246702">
    <property type="component" value="Unassembled WGS sequence"/>
</dbReference>
<dbReference type="GO" id="GO:0008270">
    <property type="term" value="F:zinc ion binding"/>
    <property type="evidence" value="ECO:0007669"/>
    <property type="project" value="InterPro"/>
</dbReference>
<evidence type="ECO:0000256" key="2">
    <source>
        <dbReference type="ARBA" id="ARBA00023125"/>
    </source>
</evidence>